<keyword evidence="5 20" id="KW-0812">Transmembrane</keyword>
<dbReference type="PANTHER" id="PTHR22702:SF1">
    <property type="entry name" value="PROTEASE-ASSOCIATED DOMAIN-CONTAINING PROTEIN 1"/>
    <property type="match status" value="1"/>
</dbReference>
<dbReference type="SUPFAM" id="SSF52025">
    <property type="entry name" value="PA domain"/>
    <property type="match status" value="1"/>
</dbReference>
<evidence type="ECO:0000256" key="7">
    <source>
        <dbReference type="ARBA" id="ARBA00022737"/>
    </source>
</evidence>
<organism evidence="23 24">
    <name type="scientific">Coccomyxa viridis</name>
    <dbReference type="NCBI Taxonomy" id="1274662"/>
    <lineage>
        <taxon>Eukaryota</taxon>
        <taxon>Viridiplantae</taxon>
        <taxon>Chlorophyta</taxon>
        <taxon>core chlorophytes</taxon>
        <taxon>Trebouxiophyceae</taxon>
        <taxon>Trebouxiophyceae incertae sedis</taxon>
        <taxon>Coccomyxaceae</taxon>
        <taxon>Coccomyxa</taxon>
    </lineage>
</organism>
<keyword evidence="7" id="KW-0677">Repeat</keyword>
<dbReference type="InterPro" id="IPR026823">
    <property type="entry name" value="cEGF"/>
</dbReference>
<reference evidence="23 24" key="1">
    <citation type="submission" date="2023-10" db="EMBL/GenBank/DDBJ databases">
        <authorList>
            <person name="Maclean D."/>
            <person name="Macfadyen A."/>
        </authorList>
    </citation>
    <scope>NUCLEOTIDE SEQUENCE [LARGE SCALE GENOMIC DNA]</scope>
</reference>
<evidence type="ECO:0000256" key="21">
    <source>
        <dbReference type="SAM" id="SignalP"/>
    </source>
</evidence>
<evidence type="ECO:0000256" key="17">
    <source>
        <dbReference type="ARBA" id="ARBA00029430"/>
    </source>
</evidence>
<evidence type="ECO:0000256" key="20">
    <source>
        <dbReference type="SAM" id="Phobius"/>
    </source>
</evidence>
<evidence type="ECO:0000256" key="9">
    <source>
        <dbReference type="ARBA" id="ARBA00022927"/>
    </source>
</evidence>
<dbReference type="Gene3D" id="2.10.25.10">
    <property type="entry name" value="Laminin"/>
    <property type="match status" value="4"/>
</dbReference>
<dbReference type="InterPro" id="IPR003137">
    <property type="entry name" value="PA_domain"/>
</dbReference>
<evidence type="ECO:0000259" key="22">
    <source>
        <dbReference type="PROSITE" id="PS50026"/>
    </source>
</evidence>
<dbReference type="EMBL" id="CAUYUE010000013">
    <property type="protein sequence ID" value="CAK0785974.1"/>
    <property type="molecule type" value="Genomic_DNA"/>
</dbReference>
<dbReference type="Proteomes" id="UP001314263">
    <property type="component" value="Unassembled WGS sequence"/>
</dbReference>
<dbReference type="SUPFAM" id="SSF57184">
    <property type="entry name" value="Growth factor receptor domain"/>
    <property type="match status" value="1"/>
</dbReference>
<dbReference type="GO" id="GO:0005509">
    <property type="term" value="F:calcium ion binding"/>
    <property type="evidence" value="ECO:0007669"/>
    <property type="project" value="InterPro"/>
</dbReference>
<dbReference type="PROSITE" id="PS01187">
    <property type="entry name" value="EGF_CA"/>
    <property type="match status" value="1"/>
</dbReference>
<evidence type="ECO:0000256" key="2">
    <source>
        <dbReference type="ARBA" id="ARBA00007038"/>
    </source>
</evidence>
<feature type="domain" description="EGF-like" evidence="22">
    <location>
        <begin position="476"/>
        <end position="512"/>
    </location>
</feature>
<evidence type="ECO:0000313" key="24">
    <source>
        <dbReference type="Proteomes" id="UP001314263"/>
    </source>
</evidence>
<comment type="similarity">
    <text evidence="2">Belongs to the VSR (BP-80) family.</text>
</comment>
<dbReference type="InterPro" id="IPR000742">
    <property type="entry name" value="EGF"/>
</dbReference>
<evidence type="ECO:0000256" key="4">
    <source>
        <dbReference type="ARBA" id="ARBA00022536"/>
    </source>
</evidence>
<keyword evidence="9" id="KW-0653">Protein transport</keyword>
<keyword evidence="13" id="KW-1015">Disulfide bond</keyword>
<dbReference type="PROSITE" id="PS00010">
    <property type="entry name" value="ASX_HYDROXYL"/>
    <property type="match status" value="1"/>
</dbReference>
<dbReference type="FunFam" id="2.10.25.10:FF:000009">
    <property type="entry name" value="Low-density lipoprotein receptor isoform 1"/>
    <property type="match status" value="1"/>
</dbReference>
<dbReference type="GO" id="GO:0015031">
    <property type="term" value="P:protein transport"/>
    <property type="evidence" value="ECO:0007669"/>
    <property type="project" value="UniProtKB-KW"/>
</dbReference>
<comment type="subcellular location">
    <subcellularLocation>
        <location evidence="17">Cytoplasmic vesicle</location>
        <location evidence="17">Clathrin-coated vesicle membrane</location>
        <topology evidence="17">Single-pass type I membrane protein</topology>
    </subcellularLocation>
    <subcellularLocation>
        <location evidence="1">Golgi apparatus membrane</location>
        <topology evidence="1">Single-pass type I membrane protein</topology>
    </subcellularLocation>
    <subcellularLocation>
        <location evidence="18">Prevacuolar compartment membrane</location>
        <topology evidence="18">Single-pass type I membrane protein</topology>
    </subcellularLocation>
</comment>
<evidence type="ECO:0000256" key="1">
    <source>
        <dbReference type="ARBA" id="ARBA00004614"/>
    </source>
</evidence>
<keyword evidence="4 19" id="KW-0245">EGF-like domain</keyword>
<dbReference type="InterPro" id="IPR018097">
    <property type="entry name" value="EGF_Ca-bd_CS"/>
</dbReference>
<keyword evidence="14" id="KW-0675">Receptor</keyword>
<evidence type="ECO:0000256" key="10">
    <source>
        <dbReference type="ARBA" id="ARBA00022989"/>
    </source>
</evidence>
<dbReference type="AlphaFoldDB" id="A0AAV1IJ08"/>
<dbReference type="InterPro" id="IPR056858">
    <property type="entry name" value="VSR_TRX"/>
</dbReference>
<comment type="caution">
    <text evidence="19">Lacks conserved residue(s) required for the propagation of feature annotation.</text>
</comment>
<dbReference type="Pfam" id="PF25011">
    <property type="entry name" value="VSR_TRX"/>
    <property type="match status" value="1"/>
</dbReference>
<keyword evidence="24" id="KW-1185">Reference proteome</keyword>
<dbReference type="PANTHER" id="PTHR22702">
    <property type="entry name" value="PROTEASE-ASSOCIATED DOMAIN-CONTAINING PROTEIN"/>
    <property type="match status" value="1"/>
</dbReference>
<evidence type="ECO:0000256" key="5">
    <source>
        <dbReference type="ARBA" id="ARBA00022692"/>
    </source>
</evidence>
<evidence type="ECO:0000256" key="15">
    <source>
        <dbReference type="ARBA" id="ARBA00023180"/>
    </source>
</evidence>
<keyword evidence="15" id="KW-0325">Glycoprotein</keyword>
<keyword evidence="11" id="KW-0333">Golgi apparatus</keyword>
<dbReference type="InterPro" id="IPR049883">
    <property type="entry name" value="NOTCH1_EGF-like"/>
</dbReference>
<dbReference type="GO" id="GO:0030665">
    <property type="term" value="C:clathrin-coated vesicle membrane"/>
    <property type="evidence" value="ECO:0007669"/>
    <property type="project" value="UniProtKB-SubCell"/>
</dbReference>
<feature type="signal peptide" evidence="21">
    <location>
        <begin position="1"/>
        <end position="37"/>
    </location>
</feature>
<keyword evidence="10 20" id="KW-1133">Transmembrane helix</keyword>
<dbReference type="InterPro" id="IPR046450">
    <property type="entry name" value="PA_dom_sf"/>
</dbReference>
<comment type="caution">
    <text evidence="23">The sequence shown here is derived from an EMBL/GenBank/DDBJ whole genome shotgun (WGS) entry which is preliminary data.</text>
</comment>
<feature type="chain" id="PRO_5043942694" description="EGF-like domain-containing protein" evidence="21">
    <location>
        <begin position="38"/>
        <end position="704"/>
    </location>
</feature>
<dbReference type="SUPFAM" id="SSF57196">
    <property type="entry name" value="EGF/Laminin"/>
    <property type="match status" value="1"/>
</dbReference>
<dbReference type="InterPro" id="IPR001881">
    <property type="entry name" value="EGF-like_Ca-bd_dom"/>
</dbReference>
<dbReference type="SMART" id="SM00179">
    <property type="entry name" value="EGF_CA"/>
    <property type="match status" value="4"/>
</dbReference>
<protein>
    <recommendedName>
        <fullName evidence="22">EGF-like domain-containing protein</fullName>
    </recommendedName>
</protein>
<name>A0AAV1IJ08_9CHLO</name>
<dbReference type="InterPro" id="IPR000152">
    <property type="entry name" value="EGF-type_Asp/Asn_hydroxyl_site"/>
</dbReference>
<sequence>MEGPGAPSTSGRAMFPSLSTLSLLVGMLLATCALASAQWVVETNSFHIREPANVEGEYDSAIGDFGVPLYGGALTGEIVYIENNKLGCNVFQKPLVPVTLPVFLLVDRGDCYFVEKAYNAEKAGAKAIIVADYKDERLLTMAVPEDRPEIAALKNDITIPTALITQEVGQKIKDALHAQNAAPVTVELDWKESVLHEDDRVEWDFWTSANDGCGNACDRQASFKVAMRETAQTLEKDKYSLFTPHFMLRKCAYDTDSTECTTNCIHKGRYCAVDSIDDDYSHKFQGWQVVEENKRQLCVHKLLSDKGEAWKWWDYAAGFAADCTMANGRFADRSCIAAQLDKAGLEQGAVDTCLGDSTADSTHDLLQADYVLQGNDQWGNGKILLLPTVIVNKHQYRGRLDVPSILRALCAGFSESTEPQVCLAGSMQTDDCAADTHGCWTHSEGQQDFSACKDTFRGYVCKCPEGWKGNGFKCEDIDECAEGTAQCQHTCKNTPGGYECSCHDGFQLLGGHTSTGICLPINQCKKDQGGCEYGCTTDEGKAVCSCPAGLRLGQDGKKCVDIDECAEGTALCDQQCVNKDPRDSGLPYACKCRSGYSIDIEDKHKCIPEEMFMAKLGLKGSSKVSALTVAGIISIATALAVAVGYAVHRVRMRGVMQNEIRDIMRQYMPLEGNNVGEGLLDESPRIKAAKIPVVSHSDDPGNPV</sequence>
<evidence type="ECO:0000256" key="19">
    <source>
        <dbReference type="PROSITE-ProRule" id="PRU00076"/>
    </source>
</evidence>
<evidence type="ECO:0000256" key="12">
    <source>
        <dbReference type="ARBA" id="ARBA00023136"/>
    </source>
</evidence>
<accession>A0AAV1IJ08</accession>
<proteinExistence type="inferred from homology"/>
<dbReference type="GO" id="GO:0000139">
    <property type="term" value="C:Golgi membrane"/>
    <property type="evidence" value="ECO:0007669"/>
    <property type="project" value="UniProtKB-SubCell"/>
</dbReference>
<feature type="transmembrane region" description="Helical" evidence="20">
    <location>
        <begin position="624"/>
        <end position="647"/>
    </location>
</feature>
<evidence type="ECO:0000313" key="23">
    <source>
        <dbReference type="EMBL" id="CAK0785974.1"/>
    </source>
</evidence>
<dbReference type="InterPro" id="IPR009030">
    <property type="entry name" value="Growth_fac_rcpt_cys_sf"/>
</dbReference>
<evidence type="ECO:0000256" key="11">
    <source>
        <dbReference type="ARBA" id="ARBA00023034"/>
    </source>
</evidence>
<keyword evidence="6 21" id="KW-0732">Signal</keyword>
<dbReference type="SMART" id="SM00181">
    <property type="entry name" value="EGF"/>
    <property type="match status" value="4"/>
</dbReference>
<evidence type="ECO:0000256" key="18">
    <source>
        <dbReference type="ARBA" id="ARBA00043947"/>
    </source>
</evidence>
<dbReference type="Gene3D" id="3.50.30.30">
    <property type="match status" value="1"/>
</dbReference>
<keyword evidence="3" id="KW-0813">Transport</keyword>
<dbReference type="Pfam" id="PF12662">
    <property type="entry name" value="cEGF"/>
    <property type="match status" value="1"/>
</dbReference>
<dbReference type="CDD" id="cd00054">
    <property type="entry name" value="EGF_CA"/>
    <property type="match status" value="1"/>
</dbReference>
<evidence type="ECO:0000256" key="3">
    <source>
        <dbReference type="ARBA" id="ARBA00022448"/>
    </source>
</evidence>
<evidence type="ECO:0000256" key="14">
    <source>
        <dbReference type="ARBA" id="ARBA00023170"/>
    </source>
</evidence>
<keyword evidence="16" id="KW-0968">Cytoplasmic vesicle</keyword>
<gene>
    <name evidence="23" type="ORF">CVIRNUC_009187</name>
</gene>
<dbReference type="Pfam" id="PF07645">
    <property type="entry name" value="EGF_CA"/>
    <property type="match status" value="1"/>
</dbReference>
<dbReference type="PROSITE" id="PS50026">
    <property type="entry name" value="EGF_3"/>
    <property type="match status" value="1"/>
</dbReference>
<evidence type="ECO:0000256" key="16">
    <source>
        <dbReference type="ARBA" id="ARBA00023329"/>
    </source>
</evidence>
<dbReference type="Pfam" id="PF02225">
    <property type="entry name" value="PA"/>
    <property type="match status" value="1"/>
</dbReference>
<evidence type="ECO:0000256" key="8">
    <source>
        <dbReference type="ARBA" id="ARBA00022837"/>
    </source>
</evidence>
<evidence type="ECO:0000256" key="6">
    <source>
        <dbReference type="ARBA" id="ARBA00022729"/>
    </source>
</evidence>
<keyword evidence="12 20" id="KW-0472">Membrane</keyword>
<dbReference type="PROSITE" id="PS01186">
    <property type="entry name" value="EGF_2"/>
    <property type="match status" value="1"/>
</dbReference>
<evidence type="ECO:0000256" key="13">
    <source>
        <dbReference type="ARBA" id="ARBA00023157"/>
    </source>
</evidence>
<keyword evidence="8" id="KW-0106">Calcium</keyword>